<feature type="transmembrane region" description="Helical" evidence="2">
    <location>
        <begin position="97"/>
        <end position="124"/>
    </location>
</feature>
<dbReference type="EMBL" id="PSQE01000005">
    <property type="protein sequence ID" value="RHN57336.1"/>
    <property type="molecule type" value="Genomic_DNA"/>
</dbReference>
<organism evidence="3 6">
    <name type="scientific">Medicago truncatula</name>
    <name type="common">Barrel medic</name>
    <name type="synonym">Medicago tribuloides</name>
    <dbReference type="NCBI Taxonomy" id="3880"/>
    <lineage>
        <taxon>Eukaryota</taxon>
        <taxon>Viridiplantae</taxon>
        <taxon>Streptophyta</taxon>
        <taxon>Embryophyta</taxon>
        <taxon>Tracheophyta</taxon>
        <taxon>Spermatophyta</taxon>
        <taxon>Magnoliopsida</taxon>
        <taxon>eudicotyledons</taxon>
        <taxon>Gunneridae</taxon>
        <taxon>Pentapetalae</taxon>
        <taxon>rosids</taxon>
        <taxon>fabids</taxon>
        <taxon>Fabales</taxon>
        <taxon>Fabaceae</taxon>
        <taxon>Papilionoideae</taxon>
        <taxon>50 kb inversion clade</taxon>
        <taxon>NPAAA clade</taxon>
        <taxon>Hologalegina</taxon>
        <taxon>IRL clade</taxon>
        <taxon>Trifolieae</taxon>
        <taxon>Medicago</taxon>
    </lineage>
</organism>
<dbReference type="PaxDb" id="3880-AES99863"/>
<reference evidence="4" key="4">
    <citation type="journal article" date="2018" name="Nat. Plants">
        <title>Whole-genome landscape of Medicago truncatula symbiotic genes.</title>
        <authorList>
            <person name="Pecrix Y."/>
            <person name="Gamas P."/>
            <person name="Carrere S."/>
        </authorList>
    </citation>
    <scope>NUCLEOTIDE SEQUENCE</scope>
    <source>
        <tissue evidence="4">Leaves</tissue>
    </source>
</reference>
<dbReference type="AlphaFoldDB" id="G7K7H9"/>
<accession>G7K7H9</accession>
<dbReference type="EnsemblPlants" id="AES99863">
    <property type="protein sequence ID" value="AES99863"/>
    <property type="gene ID" value="MTR_5g085560"/>
</dbReference>
<evidence type="ECO:0000313" key="5">
    <source>
        <dbReference type="EnsemblPlants" id="AES99863"/>
    </source>
</evidence>
<reference evidence="5" key="3">
    <citation type="submission" date="2015-04" db="UniProtKB">
        <authorList>
            <consortium name="EnsemblPlants"/>
        </authorList>
    </citation>
    <scope>IDENTIFICATION</scope>
    <source>
        <strain evidence="5">cv. Jemalong A17</strain>
    </source>
</reference>
<reference evidence="3 6" key="1">
    <citation type="journal article" date="2011" name="Nature">
        <title>The Medicago genome provides insight into the evolution of rhizobial symbioses.</title>
        <authorList>
            <person name="Young N.D."/>
            <person name="Debelle F."/>
            <person name="Oldroyd G.E."/>
            <person name="Geurts R."/>
            <person name="Cannon S.B."/>
            <person name="Udvardi M.K."/>
            <person name="Benedito V.A."/>
            <person name="Mayer K.F."/>
            <person name="Gouzy J."/>
            <person name="Schoof H."/>
            <person name="Van de Peer Y."/>
            <person name="Proost S."/>
            <person name="Cook D.R."/>
            <person name="Meyers B.C."/>
            <person name="Spannagl M."/>
            <person name="Cheung F."/>
            <person name="De Mita S."/>
            <person name="Krishnakumar V."/>
            <person name="Gundlach H."/>
            <person name="Zhou S."/>
            <person name="Mudge J."/>
            <person name="Bharti A.K."/>
            <person name="Murray J.D."/>
            <person name="Naoumkina M.A."/>
            <person name="Rosen B."/>
            <person name="Silverstein K.A."/>
            <person name="Tang H."/>
            <person name="Rombauts S."/>
            <person name="Zhao P.X."/>
            <person name="Zhou P."/>
            <person name="Barbe V."/>
            <person name="Bardou P."/>
            <person name="Bechner M."/>
            <person name="Bellec A."/>
            <person name="Berger A."/>
            <person name="Berges H."/>
            <person name="Bidwell S."/>
            <person name="Bisseling T."/>
            <person name="Choisne N."/>
            <person name="Couloux A."/>
            <person name="Denny R."/>
            <person name="Deshpande S."/>
            <person name="Dai X."/>
            <person name="Doyle J.J."/>
            <person name="Dudez A.M."/>
            <person name="Farmer A.D."/>
            <person name="Fouteau S."/>
            <person name="Franken C."/>
            <person name="Gibelin C."/>
            <person name="Gish J."/>
            <person name="Goldstein S."/>
            <person name="Gonzalez A.J."/>
            <person name="Green P.J."/>
            <person name="Hallab A."/>
            <person name="Hartog M."/>
            <person name="Hua A."/>
            <person name="Humphray S.J."/>
            <person name="Jeong D.H."/>
            <person name="Jing Y."/>
            <person name="Jocker A."/>
            <person name="Kenton S.M."/>
            <person name="Kim D.J."/>
            <person name="Klee K."/>
            <person name="Lai H."/>
            <person name="Lang C."/>
            <person name="Lin S."/>
            <person name="Macmil S.L."/>
            <person name="Magdelenat G."/>
            <person name="Matthews L."/>
            <person name="McCorrison J."/>
            <person name="Monaghan E.L."/>
            <person name="Mun J.H."/>
            <person name="Najar F.Z."/>
            <person name="Nicholson C."/>
            <person name="Noirot C."/>
            <person name="O'Bleness M."/>
            <person name="Paule C.R."/>
            <person name="Poulain J."/>
            <person name="Prion F."/>
            <person name="Qin B."/>
            <person name="Qu C."/>
            <person name="Retzel E.F."/>
            <person name="Riddle C."/>
            <person name="Sallet E."/>
            <person name="Samain S."/>
            <person name="Samson N."/>
            <person name="Sanders I."/>
            <person name="Saurat O."/>
            <person name="Scarpelli C."/>
            <person name="Schiex T."/>
            <person name="Segurens B."/>
            <person name="Severin A.J."/>
            <person name="Sherrier D.J."/>
            <person name="Shi R."/>
            <person name="Sims S."/>
            <person name="Singer S.R."/>
            <person name="Sinharoy S."/>
            <person name="Sterck L."/>
            <person name="Viollet A."/>
            <person name="Wang B.B."/>
            <person name="Wang K."/>
            <person name="Wang M."/>
            <person name="Wang X."/>
            <person name="Warfsmann J."/>
            <person name="Weissenbach J."/>
            <person name="White D.D."/>
            <person name="White J.D."/>
            <person name="Wiley G.B."/>
            <person name="Wincker P."/>
            <person name="Xing Y."/>
            <person name="Yang L."/>
            <person name="Yao Z."/>
            <person name="Ying F."/>
            <person name="Zhai J."/>
            <person name="Zhou L."/>
            <person name="Zuber A."/>
            <person name="Denarie J."/>
            <person name="Dixon R.A."/>
            <person name="May G.D."/>
            <person name="Schwartz D.C."/>
            <person name="Rogers J."/>
            <person name="Quetier F."/>
            <person name="Town C.D."/>
            <person name="Roe B.A."/>
        </authorList>
    </citation>
    <scope>NUCLEOTIDE SEQUENCE [LARGE SCALE GENOMIC DNA]</scope>
    <source>
        <strain evidence="3">A17</strain>
        <strain evidence="5 6">cv. Jemalong A17</strain>
    </source>
</reference>
<feature type="compositionally biased region" description="Basic and acidic residues" evidence="1">
    <location>
        <begin position="28"/>
        <end position="71"/>
    </location>
</feature>
<sequence>MALESAGANNGPRNAFWIDFEFIQSDSKSPEKREQDKDNKQEHEESQQSNEKELHQQSKEKGLNRYKDRTEKVPIDNLPRIVAVNSDHTYKDMVETLILVSTLIITASVAACFGVPLVLLSFVYGHSLPSTD</sequence>
<dbReference type="EMBL" id="CM001221">
    <property type="protein sequence ID" value="AES99863.1"/>
    <property type="molecule type" value="Genomic_DNA"/>
</dbReference>
<keyword evidence="2 3" id="KW-0812">Transmembrane</keyword>
<evidence type="ECO:0000256" key="2">
    <source>
        <dbReference type="SAM" id="Phobius"/>
    </source>
</evidence>
<keyword evidence="2" id="KW-0472">Membrane</keyword>
<proteinExistence type="predicted"/>
<evidence type="ECO:0000313" key="4">
    <source>
        <dbReference type="EMBL" id="RHN57336.1"/>
    </source>
</evidence>
<gene>
    <name evidence="3" type="ordered locus">MTR_5g085560</name>
    <name evidence="4" type="ORF">MtrunA17_Chr5g0439241</name>
</gene>
<dbReference type="HOGENOM" id="CLU_1920218_0_0_1"/>
<name>G7K7H9_MEDTR</name>
<keyword evidence="6" id="KW-1185">Reference proteome</keyword>
<evidence type="ECO:0000313" key="6">
    <source>
        <dbReference type="Proteomes" id="UP000002051"/>
    </source>
</evidence>
<keyword evidence="2" id="KW-1133">Transmembrane helix</keyword>
<evidence type="ECO:0000313" key="3">
    <source>
        <dbReference type="EMBL" id="AES99863.1"/>
    </source>
</evidence>
<protein>
    <submittedName>
        <fullName evidence="3">Transmembrane protein, putative</fullName>
    </submittedName>
</protein>
<evidence type="ECO:0000256" key="1">
    <source>
        <dbReference type="SAM" id="MobiDB-lite"/>
    </source>
</evidence>
<dbReference type="Proteomes" id="UP000002051">
    <property type="component" value="Chromosome 5"/>
</dbReference>
<dbReference type="Gramene" id="rna32862">
    <property type="protein sequence ID" value="RHN57336.1"/>
    <property type="gene ID" value="gene32862"/>
</dbReference>
<feature type="region of interest" description="Disordered" evidence="1">
    <location>
        <begin position="26"/>
        <end position="71"/>
    </location>
</feature>
<dbReference type="Proteomes" id="UP000265566">
    <property type="component" value="Chromosome 5"/>
</dbReference>
<reference evidence="3 6" key="2">
    <citation type="journal article" date="2014" name="BMC Genomics">
        <title>An improved genome release (version Mt4.0) for the model legume Medicago truncatula.</title>
        <authorList>
            <person name="Tang H."/>
            <person name="Krishnakumar V."/>
            <person name="Bidwell S."/>
            <person name="Rosen B."/>
            <person name="Chan A."/>
            <person name="Zhou S."/>
            <person name="Gentzbittel L."/>
            <person name="Childs K.L."/>
            <person name="Yandell M."/>
            <person name="Gundlach H."/>
            <person name="Mayer K.F."/>
            <person name="Schwartz D.C."/>
            <person name="Town C.D."/>
        </authorList>
    </citation>
    <scope>GENOME REANNOTATION</scope>
    <source>
        <strain evidence="5 6">cv. Jemalong A17</strain>
    </source>
</reference>